<reference evidence="1" key="1">
    <citation type="submission" date="2014-11" db="EMBL/GenBank/DDBJ databases">
        <authorList>
            <person name="Amaro Gonzalez C."/>
        </authorList>
    </citation>
    <scope>NUCLEOTIDE SEQUENCE</scope>
</reference>
<dbReference type="EMBL" id="GBXM01047729">
    <property type="protein sequence ID" value="JAH60848.1"/>
    <property type="molecule type" value="Transcribed_RNA"/>
</dbReference>
<sequence>MYEDSVKVEQIQSIGLLIVY</sequence>
<reference evidence="1" key="2">
    <citation type="journal article" date="2015" name="Fish Shellfish Immunol.">
        <title>Early steps in the European eel (Anguilla anguilla)-Vibrio vulnificus interaction in the gills: Role of the RtxA13 toxin.</title>
        <authorList>
            <person name="Callol A."/>
            <person name="Pajuelo D."/>
            <person name="Ebbesson L."/>
            <person name="Teles M."/>
            <person name="MacKenzie S."/>
            <person name="Amaro C."/>
        </authorList>
    </citation>
    <scope>NUCLEOTIDE SEQUENCE</scope>
</reference>
<name>A0A0E9U7C7_ANGAN</name>
<accession>A0A0E9U7C7</accession>
<organism evidence="1">
    <name type="scientific">Anguilla anguilla</name>
    <name type="common">European freshwater eel</name>
    <name type="synonym">Muraena anguilla</name>
    <dbReference type="NCBI Taxonomy" id="7936"/>
    <lineage>
        <taxon>Eukaryota</taxon>
        <taxon>Metazoa</taxon>
        <taxon>Chordata</taxon>
        <taxon>Craniata</taxon>
        <taxon>Vertebrata</taxon>
        <taxon>Euteleostomi</taxon>
        <taxon>Actinopterygii</taxon>
        <taxon>Neopterygii</taxon>
        <taxon>Teleostei</taxon>
        <taxon>Anguilliformes</taxon>
        <taxon>Anguillidae</taxon>
        <taxon>Anguilla</taxon>
    </lineage>
</organism>
<proteinExistence type="predicted"/>
<dbReference type="AlphaFoldDB" id="A0A0E9U7C7"/>
<protein>
    <submittedName>
        <fullName evidence="1">Uncharacterized protein</fullName>
    </submittedName>
</protein>
<evidence type="ECO:0000313" key="1">
    <source>
        <dbReference type="EMBL" id="JAH60848.1"/>
    </source>
</evidence>